<sequence length="957" mass="106569">MECIAANPKVLVDSKYLPDDMIPQNQSINTSFKTIHAMINLAFLLDITGSMSNELQGVKETVRHLVASVFEEEYSVMITIVTFTESSQGCYVTNHSFTDGDEAAAFISSVKLCVPPGHRHVSANGGDGDENQKAAFAKLLTLDNTMPTIAFLITDAGPHLVADTQTREAQHEVTYLKEKHSIVDPDMFNVLELVQTHFDGNLIVNIVKYIKNSDHRMYGSIAKKFDGVLIEPKVRSAKELASGLMVILSKMFDRCAWGGMSAATTETETTEIDASLDTFIFYDLDAFSVPTCEGDVKKNSPPVAGNTRDVLFAFLDRATVVVGDRFNKRAIAASGLQEQVELLLTIAQCLTGRLSYNDALDRAIGLVEKVRGLMPEDNQSHLKLTAESLPDVLQQKITTTSQLEASVSAITLLTTEEATEDALEEENVFDPTTVLQTAGGLFLAHLAVLQLPLKNGKPDFMDAWSAVITKISPDVVTARDFLTLVGSEEATSGLSIRTRDYNYAQLVADPEDALGSALVRAASGTQVLDILTGLLAGAPAGLFCPNMFRGTLSASLMALIEQRDEPLSDFQWELVAKLVHSIRLVMGSSGQMAQMPVDPEAAVGKLLFRLLRRSDEKFDQDALLAVVKEMLATRVHKFIKYNESRYLALVERMVGYTHLSIVEDAFDPHALDQDIWKFSPKKAQMFVEVTPFFQVFKRCANNLIRCVTGVHKKLGGREQTALTLKELWPTCTEELPKYLLLQKRSARYRIVRDAVSAADGKINWELNSILDDGLDSPAYSALAMQALRKQYDAFLRELRERRANEEAEQRWSRALKTVRALTMEEFLAQLALVRDSASREYWLLCKALKQLGSTEKKEVEHYEAKLEVLITGRVKSTGDNYEIVFNRGNLHPHPDKLAPMSAAFQAKLRALRHEYGWAISHKYRAIKPNRLGHSNENPSEWAKKRSMAEKTFWEEEA</sequence>
<evidence type="ECO:0000313" key="7">
    <source>
        <dbReference type="Proteomes" id="UP000285624"/>
    </source>
</evidence>
<comment type="caution">
    <text evidence="5">The sequence shown here is derived from an EMBL/GenBank/DDBJ whole genome shotgun (WGS) entry which is preliminary data.</text>
</comment>
<accession>A0A3R7FZT1</accession>
<dbReference type="EMBL" id="MBDN02000078">
    <property type="protein sequence ID" value="RLN81476.1"/>
    <property type="molecule type" value="Genomic_DNA"/>
</dbReference>
<dbReference type="InterPro" id="IPR036465">
    <property type="entry name" value="vWFA_dom_sf"/>
</dbReference>
<dbReference type="CDD" id="cd00198">
    <property type="entry name" value="vWFA"/>
    <property type="match status" value="1"/>
</dbReference>
<dbReference type="EMBL" id="JPWV03000138">
    <property type="protein sequence ID" value="KAG2523483.1"/>
    <property type="molecule type" value="Genomic_DNA"/>
</dbReference>
<protein>
    <recommendedName>
        <fullName evidence="2">VWFA domain-containing protein</fullName>
    </recommendedName>
</protein>
<reference evidence="3" key="3">
    <citation type="submission" date="2020-06" db="EMBL/GenBank/DDBJ databases">
        <authorList>
            <person name="Studholme D.J."/>
        </authorList>
    </citation>
    <scope>NUCLEOTIDE SEQUENCE</scope>
    <source>
        <strain evidence="3">NZFS 2646</strain>
        <strain evidence="4">NZFS 3630</strain>
    </source>
</reference>
<organism evidence="5 8">
    <name type="scientific">Phytophthora kernoviae</name>
    <dbReference type="NCBI Taxonomy" id="325452"/>
    <lineage>
        <taxon>Eukaryota</taxon>
        <taxon>Sar</taxon>
        <taxon>Stramenopiles</taxon>
        <taxon>Oomycota</taxon>
        <taxon>Peronosporomycetes</taxon>
        <taxon>Peronosporales</taxon>
        <taxon>Peronosporaceae</taxon>
        <taxon>Phytophthora</taxon>
    </lineage>
</organism>
<dbReference type="Gene3D" id="3.40.50.410">
    <property type="entry name" value="von Willebrand factor, type A domain"/>
    <property type="match status" value="1"/>
</dbReference>
<evidence type="ECO:0000259" key="2">
    <source>
        <dbReference type="PROSITE" id="PS50234"/>
    </source>
</evidence>
<dbReference type="Proteomes" id="UP000285624">
    <property type="component" value="Unassembled WGS sequence"/>
</dbReference>
<dbReference type="Proteomes" id="UP000792063">
    <property type="component" value="Unassembled WGS sequence"/>
</dbReference>
<evidence type="ECO:0000313" key="6">
    <source>
        <dbReference type="EMBL" id="RLN81476.1"/>
    </source>
</evidence>
<proteinExistence type="predicted"/>
<feature type="compositionally biased region" description="Basic and acidic residues" evidence="1">
    <location>
        <begin position="941"/>
        <end position="957"/>
    </location>
</feature>
<evidence type="ECO:0000313" key="5">
    <source>
        <dbReference type="EMBL" id="RLN10495.1"/>
    </source>
</evidence>
<feature type="region of interest" description="Disordered" evidence="1">
    <location>
        <begin position="929"/>
        <end position="957"/>
    </location>
</feature>
<dbReference type="InterPro" id="IPR002035">
    <property type="entry name" value="VWF_A"/>
</dbReference>
<dbReference type="EMBL" id="JPWU03000126">
    <property type="protein sequence ID" value="KAG2525406.1"/>
    <property type="molecule type" value="Genomic_DNA"/>
</dbReference>
<reference evidence="7 8" key="2">
    <citation type="submission" date="2018-07" db="EMBL/GenBank/DDBJ databases">
        <title>Genome sequencing of oomycete isolates from Chile give support for New Zealand origin for Phytophthora kernoviae and make available the first Nothophytophthora sp. genome.</title>
        <authorList>
            <person name="Studholme D.J."/>
            <person name="Sanfuentes E."/>
            <person name="Panda P."/>
            <person name="Hill R."/>
            <person name="Sambles C."/>
            <person name="Grant M."/>
            <person name="Williams N.M."/>
            <person name="Mcdougal R.L."/>
        </authorList>
    </citation>
    <scope>NUCLEOTIDE SEQUENCE [LARGE SCALE GENOMIC DNA]</scope>
    <source>
        <strain evidence="5">Chile2</strain>
        <strain evidence="6">Chile4</strain>
    </source>
</reference>
<keyword evidence="7" id="KW-1185">Reference proteome</keyword>
<evidence type="ECO:0000313" key="4">
    <source>
        <dbReference type="EMBL" id="KAG2525406.1"/>
    </source>
</evidence>
<evidence type="ECO:0000256" key="1">
    <source>
        <dbReference type="SAM" id="MobiDB-lite"/>
    </source>
</evidence>
<dbReference type="Proteomes" id="UP000285883">
    <property type="component" value="Unassembled WGS sequence"/>
</dbReference>
<dbReference type="Proteomes" id="UP000785171">
    <property type="component" value="Unassembled WGS sequence"/>
</dbReference>
<dbReference type="SUPFAM" id="SSF53300">
    <property type="entry name" value="vWA-like"/>
    <property type="match status" value="1"/>
</dbReference>
<evidence type="ECO:0000313" key="3">
    <source>
        <dbReference type="EMBL" id="KAG2523483.1"/>
    </source>
</evidence>
<name>A0A3R7FZT1_9STRA</name>
<gene>
    <name evidence="5" type="ORF">BBI17_003713</name>
    <name evidence="6" type="ORF">BBO99_00003669</name>
    <name evidence="3" type="ORF">JM16_002258</name>
    <name evidence="4" type="ORF">JM18_002354</name>
</gene>
<feature type="domain" description="VWFA" evidence="2">
    <location>
        <begin position="40"/>
        <end position="251"/>
    </location>
</feature>
<evidence type="ECO:0000313" key="8">
    <source>
        <dbReference type="Proteomes" id="UP000285883"/>
    </source>
</evidence>
<reference evidence="3" key="1">
    <citation type="journal article" date="2015" name="Genom Data">
        <title>Genome sequences of six Phytophthora species associated with forests in New Zealand.</title>
        <authorList>
            <person name="Studholme D.J."/>
            <person name="McDougal R.L."/>
            <person name="Sambles C."/>
            <person name="Hansen E."/>
            <person name="Hardy G."/>
            <person name="Grant M."/>
            <person name="Ganley R.J."/>
            <person name="Williams N.M."/>
        </authorList>
    </citation>
    <scope>NUCLEOTIDE SEQUENCE</scope>
    <source>
        <strain evidence="3">NZFS 2646</strain>
        <strain evidence="4">NZFS 3630</strain>
    </source>
</reference>
<dbReference type="AlphaFoldDB" id="A0A3R7FZT1"/>
<dbReference type="PROSITE" id="PS50234">
    <property type="entry name" value="VWFA"/>
    <property type="match status" value="1"/>
</dbReference>
<dbReference type="EMBL" id="MAYM02001829">
    <property type="protein sequence ID" value="RLN10495.1"/>
    <property type="molecule type" value="Genomic_DNA"/>
</dbReference>